<reference evidence="1 2" key="1">
    <citation type="submission" date="2024-01" db="EMBL/GenBank/DDBJ databases">
        <title>Pedobacter sp. nov., isolated from fresh soil.</title>
        <authorList>
            <person name="Le N.T.T."/>
        </authorList>
    </citation>
    <scope>NUCLEOTIDE SEQUENCE [LARGE SCALE GENOMIC DNA]</scope>
    <source>
        <strain evidence="1 2">KR3-3</strain>
    </source>
</reference>
<proteinExistence type="predicted"/>
<keyword evidence="2" id="KW-1185">Reference proteome</keyword>
<organism evidence="1 2">
    <name type="scientific">Pedobacter albus</name>
    <dbReference type="NCBI Taxonomy" id="3113905"/>
    <lineage>
        <taxon>Bacteria</taxon>
        <taxon>Pseudomonadati</taxon>
        <taxon>Bacteroidota</taxon>
        <taxon>Sphingobacteriia</taxon>
        <taxon>Sphingobacteriales</taxon>
        <taxon>Sphingobacteriaceae</taxon>
        <taxon>Pedobacter</taxon>
    </lineage>
</organism>
<name>A0ABU7IB49_9SPHI</name>
<accession>A0ABU7IB49</accession>
<gene>
    <name evidence="1" type="ORF">VRU48_16440</name>
</gene>
<protein>
    <submittedName>
        <fullName evidence="1">Uncharacterized protein</fullName>
    </submittedName>
</protein>
<dbReference type="EMBL" id="JAZDQT010000003">
    <property type="protein sequence ID" value="MEE1946715.1"/>
    <property type="molecule type" value="Genomic_DNA"/>
</dbReference>
<evidence type="ECO:0000313" key="2">
    <source>
        <dbReference type="Proteomes" id="UP001336835"/>
    </source>
</evidence>
<dbReference type="Proteomes" id="UP001336835">
    <property type="component" value="Unassembled WGS sequence"/>
</dbReference>
<evidence type="ECO:0000313" key="1">
    <source>
        <dbReference type="EMBL" id="MEE1946715.1"/>
    </source>
</evidence>
<comment type="caution">
    <text evidence="1">The sequence shown here is derived from an EMBL/GenBank/DDBJ whole genome shotgun (WGS) entry which is preliminary data.</text>
</comment>
<dbReference type="RefSeq" id="WP_330109009.1">
    <property type="nucleotide sequence ID" value="NZ_JAZDQT010000003.1"/>
</dbReference>
<sequence length="63" mass="7348">MENKDITIDYNSHLAINFPDKSFRLSAQMLRKALDFYSSEKLEDDTLVIIPIESSDFEEFNSD</sequence>